<keyword evidence="5" id="KW-0238">DNA-binding</keyword>
<dbReference type="EC" id="4.1.99.3" evidence="2"/>
<comment type="caution">
    <text evidence="11">The sequence shown here is derived from an EMBL/GenBank/DDBJ whole genome shotgun (WGS) entry which is preliminary data.</text>
</comment>
<evidence type="ECO:0000256" key="3">
    <source>
        <dbReference type="ARBA" id="ARBA00014046"/>
    </source>
</evidence>
<keyword evidence="7" id="KW-0456">Lyase</keyword>
<dbReference type="NCBIfam" id="TIGR00591">
    <property type="entry name" value="phr2"/>
    <property type="match status" value="1"/>
</dbReference>
<evidence type="ECO:0000256" key="6">
    <source>
        <dbReference type="ARBA" id="ARBA00023204"/>
    </source>
</evidence>
<dbReference type="EMBL" id="JBHPBY010000368">
    <property type="protein sequence ID" value="MFC1852795.1"/>
    <property type="molecule type" value="Genomic_DNA"/>
</dbReference>
<gene>
    <name evidence="11" type="ORF">ACFL27_21570</name>
</gene>
<evidence type="ECO:0000256" key="9">
    <source>
        <dbReference type="ARBA" id="ARBA00033999"/>
    </source>
</evidence>
<evidence type="ECO:0000259" key="10">
    <source>
        <dbReference type="PROSITE" id="PS51645"/>
    </source>
</evidence>
<reference evidence="11 12" key="1">
    <citation type="submission" date="2024-09" db="EMBL/GenBank/DDBJ databases">
        <title>Laminarin stimulates single cell rates of sulfate reduction while oxygen inhibits transcriptomic activity in coastal marine sediment.</title>
        <authorList>
            <person name="Lindsay M."/>
            <person name="Orcutt B."/>
            <person name="Emerson D."/>
            <person name="Stepanauskas R."/>
            <person name="D'Angelo T."/>
        </authorList>
    </citation>
    <scope>NUCLEOTIDE SEQUENCE [LARGE SCALE GENOMIC DNA]</scope>
    <source>
        <strain evidence="11">SAG AM-311-K15</strain>
    </source>
</reference>
<evidence type="ECO:0000256" key="2">
    <source>
        <dbReference type="ARBA" id="ARBA00013149"/>
    </source>
</evidence>
<dbReference type="Gene3D" id="3.40.50.620">
    <property type="entry name" value="HUPs"/>
    <property type="match status" value="1"/>
</dbReference>
<evidence type="ECO:0000256" key="8">
    <source>
        <dbReference type="ARBA" id="ARBA00031671"/>
    </source>
</evidence>
<dbReference type="InterPro" id="IPR014729">
    <property type="entry name" value="Rossmann-like_a/b/a_fold"/>
</dbReference>
<name>A0ABV6Z2X4_UNCC1</name>
<keyword evidence="12" id="KW-1185">Reference proteome</keyword>
<comment type="similarity">
    <text evidence="1">Belongs to the DNA photolyase class-2 family.</text>
</comment>
<dbReference type="PROSITE" id="PS51645">
    <property type="entry name" value="PHR_CRY_ALPHA_BETA"/>
    <property type="match status" value="1"/>
</dbReference>
<dbReference type="InterPro" id="IPR036155">
    <property type="entry name" value="Crypto/Photolyase_N_sf"/>
</dbReference>
<dbReference type="InterPro" id="IPR006050">
    <property type="entry name" value="DNA_photolyase_N"/>
</dbReference>
<sequence>MLEKRARKLNNGTYTSGTVVYWMSRDQRVHDNWALLYAQEHARKKEQRFCVVFCLVPSFLKATIRQYHFMLHGLAEVETQLQEYNIPLVLLEGDPQHTLPPFLTKHNVGLVVTDFDPLHIKREWKNQVMAQVQIPFIEVDAHNIVPCWLASPKQEYAAYTFRPKIKMLLPDFLTSFMPVEKHPPSHNDQPRIDWEHVLQSLSVDSSVPAVSWMKPGEKAAQNTLRKFIQETLKHYDQKSNDPTQNVVSNLSPYFHFGHISAQRVAYELLTYENKNVDAFLEQIIVRKELSDNFCFYNQAYDRLISVPSWAQQTLADHREDDREYSYTREQFEQARTHDELWNAAQMEMVKQGKMHGYMRMYWAKKILEWSSFPEEAVDIALFLNDKYELDGRDPNGYVGILWSIGGLHDRAWKERPIFGKIRYMSYNGCRSKLDIKKYIDFIKRL</sequence>
<protein>
    <recommendedName>
        <fullName evidence="3">Deoxyribodipyrimidine photo-lyase</fullName>
        <ecNumber evidence="2">4.1.99.3</ecNumber>
    </recommendedName>
    <alternativeName>
        <fullName evidence="8">DNA photolyase</fullName>
    </alternativeName>
</protein>
<proteinExistence type="inferred from homology"/>
<feature type="domain" description="Photolyase/cryptochrome alpha/beta" evidence="10">
    <location>
        <begin position="17"/>
        <end position="147"/>
    </location>
</feature>
<evidence type="ECO:0000256" key="4">
    <source>
        <dbReference type="ARBA" id="ARBA00022763"/>
    </source>
</evidence>
<evidence type="ECO:0000256" key="7">
    <source>
        <dbReference type="ARBA" id="ARBA00023239"/>
    </source>
</evidence>
<keyword evidence="4" id="KW-0227">DNA damage</keyword>
<organism evidence="11 12">
    <name type="scientific">candidate division CSSED10-310 bacterium</name>
    <dbReference type="NCBI Taxonomy" id="2855610"/>
    <lineage>
        <taxon>Bacteria</taxon>
        <taxon>Bacteria division CSSED10-310</taxon>
    </lineage>
</organism>
<dbReference type="InterPro" id="IPR008148">
    <property type="entry name" value="DNA_photolyase_2"/>
</dbReference>
<accession>A0ABV6Z2X4</accession>
<dbReference type="Gene3D" id="1.10.579.10">
    <property type="entry name" value="DNA Cyclobutane Dipyrimidine Photolyase, subunit A, domain 3"/>
    <property type="match status" value="1"/>
</dbReference>
<evidence type="ECO:0000313" key="12">
    <source>
        <dbReference type="Proteomes" id="UP001594351"/>
    </source>
</evidence>
<evidence type="ECO:0000313" key="11">
    <source>
        <dbReference type="EMBL" id="MFC1852795.1"/>
    </source>
</evidence>
<keyword evidence="6" id="KW-0234">DNA repair</keyword>
<evidence type="ECO:0000256" key="5">
    <source>
        <dbReference type="ARBA" id="ARBA00023125"/>
    </source>
</evidence>
<comment type="catalytic activity">
    <reaction evidence="9">
        <text>cyclobutadipyrimidine (in DNA) = 2 pyrimidine residues (in DNA).</text>
        <dbReference type="EC" id="4.1.99.3"/>
    </reaction>
</comment>
<dbReference type="SUPFAM" id="SSF48173">
    <property type="entry name" value="Cryptochrome/photolyase FAD-binding domain"/>
    <property type="match status" value="1"/>
</dbReference>
<dbReference type="InterPro" id="IPR036134">
    <property type="entry name" value="Crypto/Photolyase_FAD-like_sf"/>
</dbReference>
<dbReference type="Pfam" id="PF00875">
    <property type="entry name" value="DNA_photolyase"/>
    <property type="match status" value="1"/>
</dbReference>
<dbReference type="Gene3D" id="1.25.40.80">
    <property type="match status" value="1"/>
</dbReference>
<dbReference type="PANTHER" id="PTHR10211">
    <property type="entry name" value="DEOXYRIBODIPYRIMIDINE PHOTOLYASE"/>
    <property type="match status" value="1"/>
</dbReference>
<dbReference type="PANTHER" id="PTHR10211:SF0">
    <property type="entry name" value="DEOXYRIBODIPYRIMIDINE PHOTO-LYASE"/>
    <property type="match status" value="1"/>
</dbReference>
<dbReference type="InterPro" id="IPR052219">
    <property type="entry name" value="Photolyase_Class-2"/>
</dbReference>
<dbReference type="Proteomes" id="UP001594351">
    <property type="component" value="Unassembled WGS sequence"/>
</dbReference>
<evidence type="ECO:0000256" key="1">
    <source>
        <dbReference type="ARBA" id="ARBA00006409"/>
    </source>
</evidence>
<dbReference type="SUPFAM" id="SSF52425">
    <property type="entry name" value="Cryptochrome/photolyase, N-terminal domain"/>
    <property type="match status" value="1"/>
</dbReference>